<dbReference type="NCBIfam" id="TIGR03624">
    <property type="entry name" value="putative hydrolase"/>
    <property type="match status" value="1"/>
</dbReference>
<dbReference type="PANTHER" id="PTHR39420:SF1">
    <property type="entry name" value="HYDROLASE"/>
    <property type="match status" value="1"/>
</dbReference>
<name>A0ABX8D672_9CELL</name>
<proteinExistence type="predicted"/>
<keyword evidence="1" id="KW-0378">Hydrolase</keyword>
<keyword evidence="1" id="KW-0645">Protease</keyword>
<evidence type="ECO:0000313" key="1">
    <source>
        <dbReference type="EMBL" id="QVI62955.1"/>
    </source>
</evidence>
<dbReference type="InterPro" id="IPR022454">
    <property type="entry name" value="CHP03883_F420-assoc"/>
</dbReference>
<dbReference type="GO" id="GO:0008237">
    <property type="term" value="F:metallopeptidase activity"/>
    <property type="evidence" value="ECO:0007669"/>
    <property type="project" value="UniProtKB-KW"/>
</dbReference>
<accession>A0ABX8D672</accession>
<dbReference type="PANTHER" id="PTHR39420">
    <property type="match status" value="1"/>
</dbReference>
<gene>
    <name evidence="1" type="ORF">KG103_03235</name>
</gene>
<dbReference type="InterPro" id="IPR042271">
    <property type="entry name" value="Zinicin_2_N"/>
</dbReference>
<reference evidence="1 2" key="1">
    <citation type="submission" date="2021-05" db="EMBL/GenBank/DDBJ databases">
        <title>Novel species in genus Cellulomonas.</title>
        <authorList>
            <person name="Zhang G."/>
        </authorList>
    </citation>
    <scope>NUCLEOTIDE SEQUENCE [LARGE SCALE GENOMIC DNA]</scope>
    <source>
        <strain evidence="2">zg-ZUI222</strain>
    </source>
</reference>
<dbReference type="EMBL" id="CP074405">
    <property type="protein sequence ID" value="QVI62955.1"/>
    <property type="molecule type" value="Genomic_DNA"/>
</dbReference>
<dbReference type="RefSeq" id="WP_207340434.1">
    <property type="nucleotide sequence ID" value="NZ_CP074405.1"/>
</dbReference>
<dbReference type="Pfam" id="PF10103">
    <property type="entry name" value="Zincin_2"/>
    <property type="match status" value="1"/>
</dbReference>
<dbReference type="NCBIfam" id="TIGR03883">
    <property type="entry name" value="DUF2342_F420"/>
    <property type="match status" value="1"/>
</dbReference>
<organism evidence="1 2">
    <name type="scientific">Cellulomonas wangleii</name>
    <dbReference type="NCBI Taxonomy" id="2816956"/>
    <lineage>
        <taxon>Bacteria</taxon>
        <taxon>Bacillati</taxon>
        <taxon>Actinomycetota</taxon>
        <taxon>Actinomycetes</taxon>
        <taxon>Micrococcales</taxon>
        <taxon>Cellulomonadaceae</taxon>
        <taxon>Cellulomonas</taxon>
    </lineage>
</organism>
<dbReference type="InterPro" id="IPR018766">
    <property type="entry name" value="Zinicin_2"/>
</dbReference>
<keyword evidence="1" id="KW-0482">Metalloprotease</keyword>
<dbReference type="Proteomes" id="UP000677804">
    <property type="component" value="Chromosome"/>
</dbReference>
<keyword evidence="2" id="KW-1185">Reference proteome</keyword>
<dbReference type="Gene3D" id="1.20.150.30">
    <property type="entry name" value="Zincin-like metallopeptidase, N-terminal domain"/>
    <property type="match status" value="1"/>
</dbReference>
<sequence length="362" mass="38391">MQPTAPGPVDWNAAARLAGRVAAPGPVADRATLVELVTDLRAAAGVAARHVVDATGMVPADGRHPAELSRVLVVDRPRWATANAEMFAVMAAPLATRRDGTPVVVPDAARLAAAAQVGGVLALLSGKVIGQYDPFTAAPGQPGRLLLVAPNVLATERQLGVDGHDFRLWVALHEQTHALQFATAPWLADHLRARSAELLADLADLAPGGAPERAALPRLEDLLSALVRAVTHDEGGVLHLLTERQREVFDEVGAVMALLEGHADVMMDEVGPSVVPTVRTIRRAFERRRDASARATGVDRLLRRLLGMDLKLAQYRDGASFVRAVRARVGTEGLNAVWSGPDALPSAAEIGDPAVWVRRVHG</sequence>
<dbReference type="SUPFAM" id="SSF55486">
    <property type="entry name" value="Metalloproteases ('zincins'), catalytic domain"/>
    <property type="match status" value="1"/>
</dbReference>
<evidence type="ECO:0000313" key="2">
    <source>
        <dbReference type="Proteomes" id="UP000677804"/>
    </source>
</evidence>
<protein>
    <submittedName>
        <fullName evidence="1">Zinc-dependent metalloprotease</fullName>
    </submittedName>
</protein>